<dbReference type="AlphaFoldDB" id="A0A225DLH7"/>
<gene>
    <name evidence="1" type="ORF">FRUB_05971</name>
</gene>
<organism evidence="1 2">
    <name type="scientific">Fimbriiglobus ruber</name>
    <dbReference type="NCBI Taxonomy" id="1908690"/>
    <lineage>
        <taxon>Bacteria</taxon>
        <taxon>Pseudomonadati</taxon>
        <taxon>Planctomycetota</taxon>
        <taxon>Planctomycetia</taxon>
        <taxon>Gemmatales</taxon>
        <taxon>Gemmataceae</taxon>
        <taxon>Fimbriiglobus</taxon>
    </lineage>
</organism>
<proteinExistence type="predicted"/>
<reference evidence="2" key="1">
    <citation type="submission" date="2017-06" db="EMBL/GenBank/DDBJ databases">
        <title>Genome analysis of Fimbriiglobus ruber SP5, the first member of the order Planctomycetales with confirmed chitinolytic capability.</title>
        <authorList>
            <person name="Ravin N.V."/>
            <person name="Rakitin A.L."/>
            <person name="Ivanova A.A."/>
            <person name="Beletsky A.V."/>
            <person name="Kulichevskaya I.S."/>
            <person name="Mardanov A.V."/>
            <person name="Dedysh S.N."/>
        </authorList>
    </citation>
    <scope>NUCLEOTIDE SEQUENCE [LARGE SCALE GENOMIC DNA]</scope>
    <source>
        <strain evidence="2">SP5</strain>
    </source>
</reference>
<dbReference type="EMBL" id="NIDE01000010">
    <property type="protein sequence ID" value="OWK39408.1"/>
    <property type="molecule type" value="Genomic_DNA"/>
</dbReference>
<name>A0A225DLH7_9BACT</name>
<accession>A0A225DLH7</accession>
<sequence>MRLKKLERVEVGPLSGPVCEVWLPDNGRGDPAPGVYENGCYRLVIERPSSSAVEDRKVGVRE</sequence>
<dbReference type="Proteomes" id="UP000214646">
    <property type="component" value="Unassembled WGS sequence"/>
</dbReference>
<keyword evidence="2" id="KW-1185">Reference proteome</keyword>
<evidence type="ECO:0000313" key="1">
    <source>
        <dbReference type="EMBL" id="OWK39408.1"/>
    </source>
</evidence>
<comment type="caution">
    <text evidence="1">The sequence shown here is derived from an EMBL/GenBank/DDBJ whole genome shotgun (WGS) entry which is preliminary data.</text>
</comment>
<protein>
    <submittedName>
        <fullName evidence="1">Uncharacterized protein</fullName>
    </submittedName>
</protein>
<evidence type="ECO:0000313" key="2">
    <source>
        <dbReference type="Proteomes" id="UP000214646"/>
    </source>
</evidence>